<sequence length="311" mass="34595">MVASVWLDDRNVQLEATIQFQDLLSLVDSSPIKEAIQFGVVPRFVEFLARDDFQQLQFEAAWVITNISVESTVVVIYHGAVPLLVKLLESPRDDIREQTRPALSVLKRLICSSDEDVLSDACWALSDLSDGTNDKIQAVIEAGSSIPSSPQSCSSHRWKYCYGDDMQTQAVIDDGIIAPLVYLLRSSELEIGKEIAWAISNATFSTSIEQKEFLVGEGCLILCDLLLCSDPRIVIICLEALENILKAGEAWKKFGHSREANLYSLLIDDVGGLEKIEILHGHGNKKIYEMAVKLHETYWVGDELLPPDDAL</sequence>
<keyword evidence="2" id="KW-0813">Transport</keyword>
<dbReference type="EMBL" id="JBBPBN010000019">
    <property type="protein sequence ID" value="KAK9018404.1"/>
    <property type="molecule type" value="Genomic_DNA"/>
</dbReference>
<dbReference type="PANTHER" id="PTHR23316">
    <property type="entry name" value="IMPORTIN ALPHA"/>
    <property type="match status" value="1"/>
</dbReference>
<keyword evidence="7" id="KW-1185">Reference proteome</keyword>
<evidence type="ECO:0000256" key="1">
    <source>
        <dbReference type="ARBA" id="ARBA00010394"/>
    </source>
</evidence>
<dbReference type="Proteomes" id="UP001396334">
    <property type="component" value="Unassembled WGS sequence"/>
</dbReference>
<gene>
    <name evidence="6" type="ORF">V6N11_001380</name>
</gene>
<evidence type="ECO:0000256" key="4">
    <source>
        <dbReference type="ARBA" id="ARBA00022927"/>
    </source>
</evidence>
<comment type="similarity">
    <text evidence="1">Belongs to the importin alpha family.</text>
</comment>
<dbReference type="SMART" id="SM00185">
    <property type="entry name" value="ARM"/>
    <property type="match status" value="4"/>
</dbReference>
<evidence type="ECO:0000256" key="3">
    <source>
        <dbReference type="ARBA" id="ARBA00022737"/>
    </source>
</evidence>
<reference evidence="6 7" key="1">
    <citation type="journal article" date="2024" name="G3 (Bethesda)">
        <title>Genome assembly of Hibiscus sabdariffa L. provides insights into metabolisms of medicinal natural products.</title>
        <authorList>
            <person name="Kim T."/>
        </authorList>
    </citation>
    <scope>NUCLEOTIDE SEQUENCE [LARGE SCALE GENOMIC DNA]</scope>
    <source>
        <strain evidence="6">TK-2024</strain>
        <tissue evidence="6">Old leaves</tissue>
    </source>
</reference>
<dbReference type="InterPro" id="IPR016024">
    <property type="entry name" value="ARM-type_fold"/>
</dbReference>
<dbReference type="PROSITE" id="PS50176">
    <property type="entry name" value="ARM_REPEAT"/>
    <property type="match status" value="1"/>
</dbReference>
<dbReference type="Pfam" id="PF00514">
    <property type="entry name" value="Arm"/>
    <property type="match status" value="3"/>
</dbReference>
<name>A0ABR2RZT5_9ROSI</name>
<dbReference type="SUPFAM" id="SSF48371">
    <property type="entry name" value="ARM repeat"/>
    <property type="match status" value="1"/>
</dbReference>
<keyword evidence="4" id="KW-0653">Protein transport</keyword>
<evidence type="ECO:0000313" key="7">
    <source>
        <dbReference type="Proteomes" id="UP001396334"/>
    </source>
</evidence>
<proteinExistence type="inferred from homology"/>
<dbReference type="Pfam" id="PF16186">
    <property type="entry name" value="Arm_3"/>
    <property type="match status" value="1"/>
</dbReference>
<dbReference type="Gene3D" id="1.25.10.10">
    <property type="entry name" value="Leucine-rich Repeat Variant"/>
    <property type="match status" value="3"/>
</dbReference>
<dbReference type="InterPro" id="IPR032413">
    <property type="entry name" value="Arm_3"/>
</dbReference>
<accession>A0ABR2RZT5</accession>
<keyword evidence="3" id="KW-0677">Repeat</keyword>
<evidence type="ECO:0000313" key="6">
    <source>
        <dbReference type="EMBL" id="KAK9018404.1"/>
    </source>
</evidence>
<feature type="repeat" description="ARM" evidence="5">
    <location>
        <begin position="79"/>
        <end position="143"/>
    </location>
</feature>
<dbReference type="InterPro" id="IPR011989">
    <property type="entry name" value="ARM-like"/>
</dbReference>
<evidence type="ECO:0000256" key="2">
    <source>
        <dbReference type="ARBA" id="ARBA00022448"/>
    </source>
</evidence>
<protein>
    <submittedName>
        <fullName evidence="6">Uncharacterized protein</fullName>
    </submittedName>
</protein>
<dbReference type="InterPro" id="IPR000225">
    <property type="entry name" value="Armadillo"/>
</dbReference>
<evidence type="ECO:0000256" key="5">
    <source>
        <dbReference type="PROSITE-ProRule" id="PRU00259"/>
    </source>
</evidence>
<comment type="caution">
    <text evidence="6">The sequence shown here is derived from an EMBL/GenBank/DDBJ whole genome shotgun (WGS) entry which is preliminary data.</text>
</comment>
<organism evidence="6 7">
    <name type="scientific">Hibiscus sabdariffa</name>
    <name type="common">roselle</name>
    <dbReference type="NCBI Taxonomy" id="183260"/>
    <lineage>
        <taxon>Eukaryota</taxon>
        <taxon>Viridiplantae</taxon>
        <taxon>Streptophyta</taxon>
        <taxon>Embryophyta</taxon>
        <taxon>Tracheophyta</taxon>
        <taxon>Spermatophyta</taxon>
        <taxon>Magnoliopsida</taxon>
        <taxon>eudicotyledons</taxon>
        <taxon>Gunneridae</taxon>
        <taxon>Pentapetalae</taxon>
        <taxon>rosids</taxon>
        <taxon>malvids</taxon>
        <taxon>Malvales</taxon>
        <taxon>Malvaceae</taxon>
        <taxon>Malvoideae</taxon>
        <taxon>Hibiscus</taxon>
    </lineage>
</organism>